<dbReference type="InterPro" id="IPR051681">
    <property type="entry name" value="Ser/Thr_Kinases-Pseudokinases"/>
</dbReference>
<proteinExistence type="predicted"/>
<keyword evidence="2" id="KW-0547">Nucleotide-binding</keyword>
<evidence type="ECO:0000256" key="3">
    <source>
        <dbReference type="ARBA" id="ARBA00022777"/>
    </source>
</evidence>
<organism evidence="6 7">
    <name type="scientific">Amniculicola lignicola CBS 123094</name>
    <dbReference type="NCBI Taxonomy" id="1392246"/>
    <lineage>
        <taxon>Eukaryota</taxon>
        <taxon>Fungi</taxon>
        <taxon>Dikarya</taxon>
        <taxon>Ascomycota</taxon>
        <taxon>Pezizomycotina</taxon>
        <taxon>Dothideomycetes</taxon>
        <taxon>Pleosporomycetidae</taxon>
        <taxon>Pleosporales</taxon>
        <taxon>Amniculicolaceae</taxon>
        <taxon>Amniculicola</taxon>
    </lineage>
</organism>
<dbReference type="Proteomes" id="UP000799779">
    <property type="component" value="Unassembled WGS sequence"/>
</dbReference>
<dbReference type="AlphaFoldDB" id="A0A6A5WIN3"/>
<dbReference type="GO" id="GO:0004674">
    <property type="term" value="F:protein serine/threonine kinase activity"/>
    <property type="evidence" value="ECO:0007669"/>
    <property type="project" value="TreeGrafter"/>
</dbReference>
<dbReference type="PROSITE" id="PS50011">
    <property type="entry name" value="PROTEIN_KINASE_DOM"/>
    <property type="match status" value="1"/>
</dbReference>
<dbReference type="OrthoDB" id="1668230at2759"/>
<dbReference type="InterPro" id="IPR011009">
    <property type="entry name" value="Kinase-like_dom_sf"/>
</dbReference>
<keyword evidence="7" id="KW-1185">Reference proteome</keyword>
<keyword evidence="4" id="KW-0067">ATP-binding</keyword>
<keyword evidence="1" id="KW-0808">Transferase</keyword>
<dbReference type="PANTHER" id="PTHR44329">
    <property type="entry name" value="SERINE/THREONINE-PROTEIN KINASE TNNI3K-RELATED"/>
    <property type="match status" value="1"/>
</dbReference>
<evidence type="ECO:0000259" key="5">
    <source>
        <dbReference type="PROSITE" id="PS50011"/>
    </source>
</evidence>
<sequence length="283" mass="31737">MEVHRSLQGNLYDLPTLSCGVSGVVFELPDSAVVKVPYGSDENREQLAIESAIYNRLGSHPYITKFLYTYNGMIVLERLQYPLRKRLWDLRDAGASPPTKDVLRWAIQISQALQYAHSRYVLQVDIGPHNILLDSFEDAKLSDFAGSSIDGSAPSVLPSPHSEHPNMPSTEPSIHSEIFALGSTLYEVETTQQPYHDKSDEDIKELFRGGAFPDTSALVLGDVISRCWRVEYKDVGEAVNDIALIQSRYVNAVETQRGIVWGRHHTLILFGTVLLIAIYLRHN</sequence>
<dbReference type="InterPro" id="IPR000719">
    <property type="entry name" value="Prot_kinase_dom"/>
</dbReference>
<protein>
    <submittedName>
        <fullName evidence="6">Kinase-like protein</fullName>
    </submittedName>
</protein>
<keyword evidence="3 6" id="KW-0418">Kinase</keyword>
<dbReference type="SUPFAM" id="SSF56112">
    <property type="entry name" value="Protein kinase-like (PK-like)"/>
    <property type="match status" value="1"/>
</dbReference>
<dbReference type="Gene3D" id="1.10.510.10">
    <property type="entry name" value="Transferase(Phosphotransferase) domain 1"/>
    <property type="match status" value="1"/>
</dbReference>
<evidence type="ECO:0000256" key="4">
    <source>
        <dbReference type="ARBA" id="ARBA00022840"/>
    </source>
</evidence>
<evidence type="ECO:0000256" key="1">
    <source>
        <dbReference type="ARBA" id="ARBA00022679"/>
    </source>
</evidence>
<evidence type="ECO:0000313" key="6">
    <source>
        <dbReference type="EMBL" id="KAF2001760.1"/>
    </source>
</evidence>
<gene>
    <name evidence="6" type="ORF">P154DRAFT_553489</name>
</gene>
<dbReference type="Pfam" id="PF00069">
    <property type="entry name" value="Pkinase"/>
    <property type="match status" value="1"/>
</dbReference>
<feature type="domain" description="Protein kinase" evidence="5">
    <location>
        <begin position="11"/>
        <end position="250"/>
    </location>
</feature>
<evidence type="ECO:0000313" key="7">
    <source>
        <dbReference type="Proteomes" id="UP000799779"/>
    </source>
</evidence>
<reference evidence="6" key="1">
    <citation type="journal article" date="2020" name="Stud. Mycol.">
        <title>101 Dothideomycetes genomes: a test case for predicting lifestyles and emergence of pathogens.</title>
        <authorList>
            <person name="Haridas S."/>
            <person name="Albert R."/>
            <person name="Binder M."/>
            <person name="Bloem J."/>
            <person name="Labutti K."/>
            <person name="Salamov A."/>
            <person name="Andreopoulos B."/>
            <person name="Baker S."/>
            <person name="Barry K."/>
            <person name="Bills G."/>
            <person name="Bluhm B."/>
            <person name="Cannon C."/>
            <person name="Castanera R."/>
            <person name="Culley D."/>
            <person name="Daum C."/>
            <person name="Ezra D."/>
            <person name="Gonzalez J."/>
            <person name="Henrissat B."/>
            <person name="Kuo A."/>
            <person name="Liang C."/>
            <person name="Lipzen A."/>
            <person name="Lutzoni F."/>
            <person name="Magnuson J."/>
            <person name="Mondo S."/>
            <person name="Nolan M."/>
            <person name="Ohm R."/>
            <person name="Pangilinan J."/>
            <person name="Park H.-J."/>
            <person name="Ramirez L."/>
            <person name="Alfaro M."/>
            <person name="Sun H."/>
            <person name="Tritt A."/>
            <person name="Yoshinaga Y."/>
            <person name="Zwiers L.-H."/>
            <person name="Turgeon B."/>
            <person name="Goodwin S."/>
            <person name="Spatafora J."/>
            <person name="Crous P."/>
            <person name="Grigoriev I."/>
        </authorList>
    </citation>
    <scope>NUCLEOTIDE SEQUENCE</scope>
    <source>
        <strain evidence="6">CBS 123094</strain>
    </source>
</reference>
<dbReference type="PANTHER" id="PTHR44329:SF288">
    <property type="entry name" value="MITOGEN-ACTIVATED PROTEIN KINASE KINASE KINASE 20"/>
    <property type="match status" value="1"/>
</dbReference>
<dbReference type="GO" id="GO:0005524">
    <property type="term" value="F:ATP binding"/>
    <property type="evidence" value="ECO:0007669"/>
    <property type="project" value="UniProtKB-KW"/>
</dbReference>
<accession>A0A6A5WIN3</accession>
<dbReference type="EMBL" id="ML977581">
    <property type="protein sequence ID" value="KAF2001760.1"/>
    <property type="molecule type" value="Genomic_DNA"/>
</dbReference>
<evidence type="ECO:0000256" key="2">
    <source>
        <dbReference type="ARBA" id="ARBA00022741"/>
    </source>
</evidence>
<name>A0A6A5WIN3_9PLEO</name>